<name>A0A3D8I4S6_9HELI</name>
<feature type="domain" description="OmpA-like" evidence="6">
    <location>
        <begin position="49"/>
        <end position="163"/>
    </location>
</feature>
<dbReference type="InterPro" id="IPR006665">
    <property type="entry name" value="OmpA-like"/>
</dbReference>
<dbReference type="PROSITE" id="PS51257">
    <property type="entry name" value="PROKAR_LIPOPROTEIN"/>
    <property type="match status" value="1"/>
</dbReference>
<dbReference type="InterPro" id="IPR050330">
    <property type="entry name" value="Bact_OuterMem_StrucFunc"/>
</dbReference>
<keyword evidence="2 4" id="KW-0472">Membrane</keyword>
<keyword evidence="3" id="KW-0998">Cell outer membrane</keyword>
<evidence type="ECO:0000313" key="8">
    <source>
        <dbReference type="Proteomes" id="UP000256599"/>
    </source>
</evidence>
<dbReference type="AlphaFoldDB" id="A0A3D8I4S6"/>
<dbReference type="RefSeq" id="WP_104699877.1">
    <property type="nucleotide sequence ID" value="NZ_FZPP01000016.1"/>
</dbReference>
<dbReference type="InterPro" id="IPR036737">
    <property type="entry name" value="OmpA-like_sf"/>
</dbReference>
<dbReference type="PANTHER" id="PTHR30329:SF21">
    <property type="entry name" value="LIPOPROTEIN YIAD-RELATED"/>
    <property type="match status" value="1"/>
</dbReference>
<protein>
    <submittedName>
        <fullName evidence="7">Peptidoglycan-binding protein</fullName>
    </submittedName>
</protein>
<gene>
    <name evidence="7" type="ORF">CQA63_04095</name>
</gene>
<organism evidence="7 8">
    <name type="scientific">Helicobacter marmotae</name>
    <dbReference type="NCBI Taxonomy" id="152490"/>
    <lineage>
        <taxon>Bacteria</taxon>
        <taxon>Pseudomonadati</taxon>
        <taxon>Campylobacterota</taxon>
        <taxon>Epsilonproteobacteria</taxon>
        <taxon>Campylobacterales</taxon>
        <taxon>Helicobacteraceae</taxon>
        <taxon>Helicobacter</taxon>
    </lineage>
</organism>
<feature type="signal peptide" evidence="5">
    <location>
        <begin position="1"/>
        <end position="23"/>
    </location>
</feature>
<evidence type="ECO:0000256" key="4">
    <source>
        <dbReference type="PROSITE-ProRule" id="PRU00473"/>
    </source>
</evidence>
<evidence type="ECO:0000313" key="7">
    <source>
        <dbReference type="EMBL" id="RDU60139.1"/>
    </source>
</evidence>
<dbReference type="EMBL" id="NXLR01000005">
    <property type="protein sequence ID" value="RDU60139.1"/>
    <property type="molecule type" value="Genomic_DNA"/>
</dbReference>
<evidence type="ECO:0000256" key="1">
    <source>
        <dbReference type="ARBA" id="ARBA00004442"/>
    </source>
</evidence>
<evidence type="ECO:0000256" key="3">
    <source>
        <dbReference type="ARBA" id="ARBA00023237"/>
    </source>
</evidence>
<evidence type="ECO:0000259" key="6">
    <source>
        <dbReference type="PROSITE" id="PS51123"/>
    </source>
</evidence>
<dbReference type="CDD" id="cd07185">
    <property type="entry name" value="OmpA_C-like"/>
    <property type="match status" value="1"/>
</dbReference>
<dbReference type="SUPFAM" id="SSF103088">
    <property type="entry name" value="OmpA-like"/>
    <property type="match status" value="1"/>
</dbReference>
<proteinExistence type="predicted"/>
<dbReference type="Pfam" id="PF00691">
    <property type="entry name" value="OmpA"/>
    <property type="match status" value="1"/>
</dbReference>
<comment type="subcellular location">
    <subcellularLocation>
        <location evidence="1">Cell outer membrane</location>
    </subcellularLocation>
</comment>
<accession>A0A3D8I4S6</accession>
<evidence type="ECO:0000256" key="5">
    <source>
        <dbReference type="SAM" id="SignalP"/>
    </source>
</evidence>
<feature type="chain" id="PRO_5017713157" evidence="5">
    <location>
        <begin position="24"/>
        <end position="163"/>
    </location>
</feature>
<dbReference type="PANTHER" id="PTHR30329">
    <property type="entry name" value="STATOR ELEMENT OF FLAGELLAR MOTOR COMPLEX"/>
    <property type="match status" value="1"/>
</dbReference>
<dbReference type="GO" id="GO:0009279">
    <property type="term" value="C:cell outer membrane"/>
    <property type="evidence" value="ECO:0007669"/>
    <property type="project" value="UniProtKB-SubCell"/>
</dbReference>
<evidence type="ECO:0000256" key="2">
    <source>
        <dbReference type="ARBA" id="ARBA00023136"/>
    </source>
</evidence>
<comment type="caution">
    <text evidence="7">The sequence shown here is derived from an EMBL/GenBank/DDBJ whole genome shotgun (WGS) entry which is preliminary data.</text>
</comment>
<dbReference type="InterPro" id="IPR006664">
    <property type="entry name" value="OMP_bac"/>
</dbReference>
<sequence length="163" mass="17291">MKKYLAIGVLAALISVGCSEPEAADTGSGTAATNGSGESANNGDNFVDLATDAAEGYAKVLFDFDKYNIRSDMEERIENSASALKNTGAKVVLEGHTDSYGSDAYNYALGTKRANAVKNALTTRGVNASQIKTVSYGESKPTCTIDTPECNQENRRVEFKLSK</sequence>
<dbReference type="OrthoDB" id="9809164at2"/>
<dbReference type="PROSITE" id="PS51123">
    <property type="entry name" value="OMPA_2"/>
    <property type="match status" value="1"/>
</dbReference>
<dbReference type="PRINTS" id="PR01021">
    <property type="entry name" value="OMPADOMAIN"/>
</dbReference>
<dbReference type="Proteomes" id="UP000256599">
    <property type="component" value="Unassembled WGS sequence"/>
</dbReference>
<keyword evidence="8" id="KW-1185">Reference proteome</keyword>
<keyword evidence="5" id="KW-0732">Signal</keyword>
<reference evidence="7 8" key="1">
    <citation type="submission" date="2018-04" db="EMBL/GenBank/DDBJ databases">
        <title>Novel Campyloabacter and Helicobacter Species and Strains.</title>
        <authorList>
            <person name="Mannion A.J."/>
            <person name="Shen Z."/>
            <person name="Fox J.G."/>
        </authorList>
    </citation>
    <scope>NUCLEOTIDE SEQUENCE [LARGE SCALE GENOMIC DNA]</scope>
    <source>
        <strain evidence="7 8">MIT 98-6070</strain>
    </source>
</reference>
<dbReference type="Gene3D" id="3.30.1330.60">
    <property type="entry name" value="OmpA-like domain"/>
    <property type="match status" value="1"/>
</dbReference>